<gene>
    <name evidence="1" type="ORF">AUL39_03535</name>
</gene>
<dbReference type="AlphaFoldDB" id="A0A100YXC1"/>
<evidence type="ECO:0000313" key="2">
    <source>
        <dbReference type="Proteomes" id="UP000054078"/>
    </source>
</evidence>
<comment type="caution">
    <text evidence="1">The sequence shown here is derived from an EMBL/GenBank/DDBJ whole genome shotgun (WGS) entry which is preliminary data.</text>
</comment>
<reference evidence="1 2" key="1">
    <citation type="submission" date="2015-12" db="EMBL/GenBank/DDBJ databases">
        <title>Draft Genome Sequence of Olsenella scatoligenes SK9K4T; a Producer of 3-Methylindole- (skatole) and 4-Methylphenol- (p-cresol) Isolated from Pig Feces.</title>
        <authorList>
            <person name="Li X."/>
            <person name="Borg B."/>
            <person name="Canibe N."/>
        </authorList>
    </citation>
    <scope>NUCLEOTIDE SEQUENCE [LARGE SCALE GENOMIC DNA]</scope>
    <source>
        <strain evidence="1 2">SK9K4</strain>
    </source>
</reference>
<accession>A0A100YXC1</accession>
<dbReference type="RefSeq" id="WP_059053662.1">
    <property type="nucleotide sequence ID" value="NZ_LOJF01000001.1"/>
</dbReference>
<name>A0A100YXC1_TRASO</name>
<dbReference type="Proteomes" id="UP000054078">
    <property type="component" value="Unassembled WGS sequence"/>
</dbReference>
<protein>
    <submittedName>
        <fullName evidence="1">Uncharacterized protein</fullName>
    </submittedName>
</protein>
<organism evidence="1 2">
    <name type="scientific">Tractidigestivibacter scatoligenes</name>
    <name type="common">Olsenella scatoligenes</name>
    <dbReference type="NCBI Taxonomy" id="1299998"/>
    <lineage>
        <taxon>Bacteria</taxon>
        <taxon>Bacillati</taxon>
        <taxon>Actinomycetota</taxon>
        <taxon>Coriobacteriia</taxon>
        <taxon>Coriobacteriales</taxon>
        <taxon>Atopobiaceae</taxon>
        <taxon>Tractidigestivibacter</taxon>
    </lineage>
</organism>
<evidence type="ECO:0000313" key="1">
    <source>
        <dbReference type="EMBL" id="KUH59400.1"/>
    </source>
</evidence>
<keyword evidence="2" id="KW-1185">Reference proteome</keyword>
<dbReference type="EMBL" id="LOJF01000001">
    <property type="protein sequence ID" value="KUH59400.1"/>
    <property type="molecule type" value="Genomic_DNA"/>
</dbReference>
<proteinExistence type="predicted"/>
<dbReference type="OrthoDB" id="1425703at2"/>
<sequence>MVSNDVKNGEQNREVLGQKKMVQALDAQSNHVCWQIAKCIAAGLVTGLGVLPAALPANLPSVAYAQVRMVV</sequence>